<dbReference type="SUPFAM" id="SSF55174">
    <property type="entry name" value="Alpha-L RNA-binding motif"/>
    <property type="match status" value="1"/>
</dbReference>
<evidence type="ECO:0000259" key="6">
    <source>
        <dbReference type="SMART" id="SM00363"/>
    </source>
</evidence>
<dbReference type="InterPro" id="IPR025490">
    <property type="entry name" value="RqcP"/>
</dbReference>
<evidence type="ECO:0000256" key="1">
    <source>
        <dbReference type="ARBA" id="ARBA00022555"/>
    </source>
</evidence>
<dbReference type="GO" id="GO:0043023">
    <property type="term" value="F:ribosomal large subunit binding"/>
    <property type="evidence" value="ECO:0007669"/>
    <property type="project" value="UniProtKB-UniRule"/>
</dbReference>
<dbReference type="PROSITE" id="PS50889">
    <property type="entry name" value="S4"/>
    <property type="match status" value="1"/>
</dbReference>
<dbReference type="Gene3D" id="3.10.290.10">
    <property type="entry name" value="RNA-binding S4 domain"/>
    <property type="match status" value="1"/>
</dbReference>
<protein>
    <recommendedName>
        <fullName evidence="5">RQC P-site tRNA stabilizing factor</fullName>
        <shortName evidence="5">RqcP</shortName>
    </recommendedName>
    <alternativeName>
        <fullName evidence="5">Ribosome-associated protein quality control protein P</fullName>
    </alternativeName>
</protein>
<name>A0A1I3CZ59_9FIRM</name>
<evidence type="ECO:0000256" key="3">
    <source>
        <dbReference type="ARBA" id="ARBA00022884"/>
    </source>
</evidence>
<sequence>MRLDKYLKNARIIKRRTVAKEACDKGLVTVNGRDAKAGTEIQPGDHLTIAISQPPLHIQVLKVAEHVKKEEAENLYQMMPSPTSADS</sequence>
<evidence type="ECO:0000256" key="5">
    <source>
        <dbReference type="HAMAP-Rule" id="MF_00871"/>
    </source>
</evidence>
<feature type="domain" description="RNA-binding S4" evidence="6">
    <location>
        <begin position="1"/>
        <end position="59"/>
    </location>
</feature>
<dbReference type="RefSeq" id="WP_093371017.1">
    <property type="nucleotide sequence ID" value="NZ_FOQA01000003.1"/>
</dbReference>
<reference evidence="8" key="1">
    <citation type="submission" date="2016-10" db="EMBL/GenBank/DDBJ databases">
        <authorList>
            <person name="Varghese N."/>
            <person name="Submissions S."/>
        </authorList>
    </citation>
    <scope>NUCLEOTIDE SEQUENCE [LARGE SCALE GENOMIC DNA]</scope>
    <source>
        <strain evidence="8">Z-7934</strain>
    </source>
</reference>
<dbReference type="CDD" id="cd00165">
    <property type="entry name" value="S4"/>
    <property type="match status" value="1"/>
</dbReference>
<keyword evidence="7" id="KW-0346">Stress response</keyword>
<gene>
    <name evidence="5" type="primary">rqcP</name>
    <name evidence="7" type="ORF">SAMN05192551_10384</name>
</gene>
<dbReference type="GO" id="GO:0000049">
    <property type="term" value="F:tRNA binding"/>
    <property type="evidence" value="ECO:0007669"/>
    <property type="project" value="UniProtKB-UniRule"/>
</dbReference>
<dbReference type="Proteomes" id="UP000199287">
    <property type="component" value="Unassembled WGS sequence"/>
</dbReference>
<comment type="subunit">
    <text evidence="5">Associates with stalled 50S ribosomal subunits. Binds to RqcH, 23S rRNA and the P-site tRNA. Does not require RqcH for association with 50S subunits.</text>
</comment>
<dbReference type="PIRSF" id="PIRSF038881">
    <property type="entry name" value="RNAbp_HP1423"/>
    <property type="match status" value="1"/>
</dbReference>
<keyword evidence="4 5" id="KW-0648">Protein biosynthesis</keyword>
<dbReference type="STRING" id="69895.SAMN05192551_10384"/>
<evidence type="ECO:0000313" key="8">
    <source>
        <dbReference type="Proteomes" id="UP000199287"/>
    </source>
</evidence>
<evidence type="ECO:0000256" key="2">
    <source>
        <dbReference type="ARBA" id="ARBA00022730"/>
    </source>
</evidence>
<dbReference type="GO" id="GO:0019843">
    <property type="term" value="F:rRNA binding"/>
    <property type="evidence" value="ECO:0007669"/>
    <property type="project" value="UniProtKB-UniRule"/>
</dbReference>
<keyword evidence="3 5" id="KW-0694">RNA-binding</keyword>
<dbReference type="AlphaFoldDB" id="A0A1I3CZ59"/>
<keyword evidence="2 5" id="KW-0699">rRNA-binding</keyword>
<dbReference type="OrthoDB" id="9805210at2"/>
<dbReference type="EMBL" id="FOQA01000003">
    <property type="protein sequence ID" value="SFH79810.1"/>
    <property type="molecule type" value="Genomic_DNA"/>
</dbReference>
<keyword evidence="8" id="KW-1185">Reference proteome</keyword>
<accession>A0A1I3CZ59</accession>
<dbReference type="Pfam" id="PF01479">
    <property type="entry name" value="S4"/>
    <property type="match status" value="1"/>
</dbReference>
<dbReference type="GO" id="GO:0072344">
    <property type="term" value="P:rescue of stalled ribosome"/>
    <property type="evidence" value="ECO:0007669"/>
    <property type="project" value="UniProtKB-UniRule"/>
</dbReference>
<evidence type="ECO:0000256" key="4">
    <source>
        <dbReference type="ARBA" id="ARBA00022917"/>
    </source>
</evidence>
<dbReference type="SMART" id="SM00363">
    <property type="entry name" value="S4"/>
    <property type="match status" value="1"/>
</dbReference>
<dbReference type="HAMAP" id="MF_00871">
    <property type="entry name" value="RqcP"/>
    <property type="match status" value="1"/>
</dbReference>
<comment type="function">
    <text evidence="5">Key component of the ribosome quality control system (RQC), a ribosome-associated complex that mediates the extraction of incompletely synthesized nascent chains from stalled ribosomes and their subsequent degradation. RqcH recruits Ala-charged tRNA, and with RqcP directs the elongation of stalled nascent chains on 50S ribosomal subunits, leading to non-templated C-terminal alanine extensions (Ala tail). The Ala tail promotes nascent chain degradation. RqcP is associated with the translocation-like movement of the peptidyl-tRNA from the A-site into the P-site.</text>
</comment>
<organism evidence="7 8">
    <name type="scientific">Tindallia magadiensis</name>
    <dbReference type="NCBI Taxonomy" id="69895"/>
    <lineage>
        <taxon>Bacteria</taxon>
        <taxon>Bacillati</taxon>
        <taxon>Bacillota</taxon>
        <taxon>Clostridia</taxon>
        <taxon>Peptostreptococcales</taxon>
        <taxon>Tindalliaceae</taxon>
        <taxon>Tindallia</taxon>
    </lineage>
</organism>
<dbReference type="InterPro" id="IPR002942">
    <property type="entry name" value="S4_RNA-bd"/>
</dbReference>
<keyword evidence="1 5" id="KW-0820">tRNA-binding</keyword>
<comment type="similarity">
    <text evidence="5">Belongs to the RqcP family.</text>
</comment>
<dbReference type="InterPro" id="IPR036986">
    <property type="entry name" value="S4_RNA-bd_sf"/>
</dbReference>
<proteinExistence type="inferred from homology"/>
<evidence type="ECO:0000313" key="7">
    <source>
        <dbReference type="EMBL" id="SFH79810.1"/>
    </source>
</evidence>